<keyword evidence="14" id="KW-0234">DNA repair</keyword>
<dbReference type="InterPro" id="IPR013020">
    <property type="entry name" value="Rad3/Chl1-like"/>
</dbReference>
<dbReference type="EMBL" id="GL870879">
    <property type="protein sequence ID" value="EIJ88169.1"/>
    <property type="molecule type" value="Genomic_DNA"/>
</dbReference>
<dbReference type="GO" id="GO:0051539">
    <property type="term" value="F:4 iron, 4 sulfur cluster binding"/>
    <property type="evidence" value="ECO:0007669"/>
    <property type="project" value="UniProtKB-KW"/>
</dbReference>
<dbReference type="Proteomes" id="UP000002872">
    <property type="component" value="Unassembled WGS sequence"/>
</dbReference>
<dbReference type="InterPro" id="IPR014013">
    <property type="entry name" value="Helic_SF1/SF2_ATP-bd_DinG/Rad3"/>
</dbReference>
<evidence type="ECO:0000313" key="21">
    <source>
        <dbReference type="Proteomes" id="UP000002872"/>
    </source>
</evidence>
<dbReference type="GO" id="GO:0003684">
    <property type="term" value="F:damaged DNA binding"/>
    <property type="evidence" value="ECO:0007669"/>
    <property type="project" value="TreeGrafter"/>
</dbReference>
<dbReference type="HOGENOM" id="CLU_011312_1_0_1"/>
<dbReference type="OrthoDB" id="272481at2759"/>
<evidence type="ECO:0000256" key="13">
    <source>
        <dbReference type="ARBA" id="ARBA00023125"/>
    </source>
</evidence>
<evidence type="ECO:0000256" key="4">
    <source>
        <dbReference type="ARBA" id="ARBA00022485"/>
    </source>
</evidence>
<evidence type="ECO:0000256" key="2">
    <source>
        <dbReference type="ARBA" id="ARBA00004123"/>
    </source>
</evidence>
<dbReference type="SMART" id="SM00487">
    <property type="entry name" value="DEXDc"/>
    <property type="match status" value="1"/>
</dbReference>
<keyword evidence="9 20" id="KW-0347">Helicase</keyword>
<dbReference type="FunFam" id="3.40.50.300:FF:000128">
    <property type="entry name" value="Putative DNA repair helicase RAD3"/>
    <property type="match status" value="1"/>
</dbReference>
<dbReference type="SUPFAM" id="SSF52540">
    <property type="entry name" value="P-loop containing nucleoside triphosphate hydrolases"/>
    <property type="match status" value="2"/>
</dbReference>
<comment type="subcellular location">
    <subcellularLocation>
        <location evidence="2">Nucleus</location>
    </subcellularLocation>
</comment>
<dbReference type="GO" id="GO:0006366">
    <property type="term" value="P:transcription by RNA polymerase II"/>
    <property type="evidence" value="ECO:0007669"/>
    <property type="project" value="TreeGrafter"/>
</dbReference>
<dbReference type="VEuPathDB" id="MicrosporidiaDB:NEQG_01613"/>
<keyword evidence="21" id="KW-1185">Reference proteome</keyword>
<dbReference type="STRING" id="935791.I3EG22"/>
<organism evidence="20 21">
    <name type="scientific">Nematocida parisii (strain ERTm3)</name>
    <name type="common">Nematode killer fungus</name>
    <dbReference type="NCBI Taxonomy" id="935791"/>
    <lineage>
        <taxon>Eukaryota</taxon>
        <taxon>Fungi</taxon>
        <taxon>Fungi incertae sedis</taxon>
        <taxon>Microsporidia</taxon>
        <taxon>Nematocida</taxon>
    </lineage>
</organism>
<dbReference type="Gene3D" id="3.40.50.300">
    <property type="entry name" value="P-loop containing nucleotide triphosphate hydrolases"/>
    <property type="match status" value="2"/>
</dbReference>
<evidence type="ECO:0000256" key="18">
    <source>
        <dbReference type="ARBA" id="ARBA00048954"/>
    </source>
</evidence>
<comment type="catalytic activity">
    <reaction evidence="18">
        <text>ATP + H2O = ADP + phosphate + H(+)</text>
        <dbReference type="Rhea" id="RHEA:13065"/>
        <dbReference type="ChEBI" id="CHEBI:15377"/>
        <dbReference type="ChEBI" id="CHEBI:15378"/>
        <dbReference type="ChEBI" id="CHEBI:30616"/>
        <dbReference type="ChEBI" id="CHEBI:43474"/>
        <dbReference type="ChEBI" id="CHEBI:456216"/>
        <dbReference type="EC" id="5.6.2.3"/>
    </reaction>
</comment>
<dbReference type="InterPro" id="IPR027417">
    <property type="entry name" value="P-loop_NTPase"/>
</dbReference>
<evidence type="ECO:0000256" key="7">
    <source>
        <dbReference type="ARBA" id="ARBA00022763"/>
    </source>
</evidence>
<gene>
    <name evidence="20" type="ORF">NEQG_01613</name>
</gene>
<keyword evidence="13" id="KW-0238">DNA-binding</keyword>
<dbReference type="GO" id="GO:0046872">
    <property type="term" value="F:metal ion binding"/>
    <property type="evidence" value="ECO:0007669"/>
    <property type="project" value="UniProtKB-KW"/>
</dbReference>
<dbReference type="InterPro" id="IPR010614">
    <property type="entry name" value="RAD3-like_helicase_DEAD"/>
</dbReference>
<dbReference type="InterPro" id="IPR001945">
    <property type="entry name" value="RAD3/XPD"/>
</dbReference>
<evidence type="ECO:0000256" key="10">
    <source>
        <dbReference type="ARBA" id="ARBA00022840"/>
    </source>
</evidence>
<dbReference type="PANTHER" id="PTHR11472:SF1">
    <property type="entry name" value="GENERAL TRANSCRIPTION AND DNA REPAIR FACTOR IIH HELICASE SUBUNIT XPD"/>
    <property type="match status" value="1"/>
</dbReference>
<dbReference type="FunCoup" id="I3EG22">
    <property type="interactions" value="234"/>
</dbReference>
<reference evidence="20" key="1">
    <citation type="submission" date="2011-01" db="EMBL/GenBank/DDBJ databases">
        <title>The Genome Sequence of Nematocida parisii strain ERTm3.</title>
        <authorList>
            <consortium name="The Broad Institute Genome Sequencing Platform"/>
            <consortium name="The Broad Institute Genome Sequencing Center for Infectious Disease"/>
            <person name="Cuomo C."/>
            <person name="Troemel E."/>
            <person name="Young S.K."/>
            <person name="Zeng Q."/>
            <person name="Gargeya S."/>
            <person name="Fitzgerald M."/>
            <person name="Haas B."/>
            <person name="Abouelleil A."/>
            <person name="Alvarado L."/>
            <person name="Arachchi H.M."/>
            <person name="Berlin A."/>
            <person name="Chapman S.B."/>
            <person name="Gearin G."/>
            <person name="Goldberg J."/>
            <person name="Griggs A."/>
            <person name="Gujja S."/>
            <person name="Hansen M."/>
            <person name="Heiman D."/>
            <person name="Howarth C."/>
            <person name="Larimer J."/>
            <person name="Lui A."/>
            <person name="MacDonald P.J.P."/>
            <person name="McCowen C."/>
            <person name="Montmayeur A."/>
            <person name="Murphy C."/>
            <person name="Neiman D."/>
            <person name="Pearson M."/>
            <person name="Priest M."/>
            <person name="Roberts A."/>
            <person name="Saif S."/>
            <person name="Shea T."/>
            <person name="Sisk P."/>
            <person name="Stolte C."/>
            <person name="Sykes S."/>
            <person name="Wortman J."/>
            <person name="Nusbaum C."/>
            <person name="Birren B."/>
        </authorList>
    </citation>
    <scope>NUCLEOTIDE SEQUENCE</scope>
    <source>
        <strain evidence="20">ERTm3</strain>
    </source>
</reference>
<dbReference type="PROSITE" id="PS51193">
    <property type="entry name" value="HELICASE_ATP_BIND_2"/>
    <property type="match status" value="1"/>
</dbReference>
<evidence type="ECO:0000256" key="8">
    <source>
        <dbReference type="ARBA" id="ARBA00022801"/>
    </source>
</evidence>
<dbReference type="PANTHER" id="PTHR11472">
    <property type="entry name" value="DNA REPAIR DEAD HELICASE RAD3/XP-D SUBFAMILY MEMBER"/>
    <property type="match status" value="1"/>
</dbReference>
<keyword evidence="5" id="KW-0479">Metal-binding</keyword>
<evidence type="ECO:0000313" key="20">
    <source>
        <dbReference type="EMBL" id="EIJ88169.1"/>
    </source>
</evidence>
<evidence type="ECO:0000256" key="14">
    <source>
        <dbReference type="ARBA" id="ARBA00023204"/>
    </source>
</evidence>
<dbReference type="EC" id="5.6.2.3" evidence="17"/>
<comment type="cofactor">
    <cofactor evidence="1">
        <name>[4Fe-4S] cluster</name>
        <dbReference type="ChEBI" id="CHEBI:49883"/>
    </cofactor>
</comment>
<dbReference type="InterPro" id="IPR045028">
    <property type="entry name" value="DinG/Rad3-like"/>
</dbReference>
<dbReference type="Pfam" id="PF04851">
    <property type="entry name" value="ResIII"/>
    <property type="match status" value="1"/>
</dbReference>
<dbReference type="SMART" id="SM00491">
    <property type="entry name" value="HELICc2"/>
    <property type="match status" value="1"/>
</dbReference>
<keyword evidence="16" id="KW-0539">Nucleus</keyword>
<evidence type="ECO:0000256" key="16">
    <source>
        <dbReference type="ARBA" id="ARBA00023242"/>
    </source>
</evidence>
<proteinExistence type="inferred from homology"/>
<dbReference type="InterPro" id="IPR006935">
    <property type="entry name" value="Helicase/UvrB_N"/>
</dbReference>
<evidence type="ECO:0000256" key="1">
    <source>
        <dbReference type="ARBA" id="ARBA00001966"/>
    </source>
</evidence>
<evidence type="ECO:0000256" key="5">
    <source>
        <dbReference type="ARBA" id="ARBA00022723"/>
    </source>
</evidence>
<evidence type="ECO:0000256" key="3">
    <source>
        <dbReference type="ARBA" id="ARBA00009146"/>
    </source>
</evidence>
<keyword evidence="6" id="KW-0547">Nucleotide-binding</keyword>
<dbReference type="SMART" id="SM00488">
    <property type="entry name" value="DEXDc2"/>
    <property type="match status" value="1"/>
</dbReference>
<dbReference type="GO" id="GO:0045951">
    <property type="term" value="P:positive regulation of mitotic recombination"/>
    <property type="evidence" value="ECO:0007669"/>
    <property type="project" value="TreeGrafter"/>
</dbReference>
<evidence type="ECO:0000256" key="9">
    <source>
        <dbReference type="ARBA" id="ARBA00022806"/>
    </source>
</evidence>
<sequence>MIIKMGNIEVFFPKNKIYPEQMQYIKELHEVVQAKGHCLIEMPTGTGKTIVLLSFLVSYQIHLMTKEEGYERIQKNGFKRKEGIFKIVYCTRTTAEIEKVLEELKELYEYIKTYIPDIEYTGLGLAARRTLCLNPDINAVSSLVNRRCRQEKEECSFYKEYLKTAEGMPSGVYTLDDLKEIGNKKGTCAYYTARSSIFLADCIVYTYNYMIDPRINDLVSSGLGSNCVVVFDEAHNIDSVCVEVLTVHINRACLDKAWKSLSDISEYSVSKSLSLNNRNKEKTAYNKGKGIRSDFSSLLEGHKSSRKFTSLVPGTLRSINGFISAAKRIIEFFKTKLKNVNLTTETTDVFIKNLENTVYVDFSSIVHLSRRLREIMGELEMHGFIEDYSELSRVCDFCSLCGQFKKGFSVVFEPFNSYSVYEPVLHLSCLDSSIAMKHVFSGYNNVIITSGTLSPISIYPRLLDFTPIKSVEIDVSSKRGLHALIVTKGSDQMTLAMDGSNALSSTFSLRAEPAVVRNYGNLLLEMSMSVPDGLVCFFPSYKYMEEAVAAWTESGIIKKIMECKLIFVESFEHAETERALDGYKRACETGRGGLMLSVARGKVSEGVDFSGCYGRAVLVFGVPFQYTESPRLKKRLEFLAEEFGIRESEFLSFDAMRQTAQCVGRVLRTSTDYGLAVLADRRFNVPEKKTQLPRWIQRHLEETSVNLSIDMSITQARQFFRRAPSAKYYN</sequence>
<dbReference type="InterPro" id="IPR006555">
    <property type="entry name" value="ATP-dep_Helicase_C"/>
</dbReference>
<protein>
    <recommendedName>
        <fullName evidence="17">DNA 5'-3' helicase</fullName>
        <ecNumber evidence="17">5.6.2.3</ecNumber>
    </recommendedName>
</protein>
<dbReference type="Pfam" id="PF06733">
    <property type="entry name" value="DEAD_2"/>
    <property type="match status" value="1"/>
</dbReference>
<dbReference type="PRINTS" id="PR00852">
    <property type="entry name" value="XRODRMPGMNTD"/>
</dbReference>
<accession>I3EG22</accession>
<keyword evidence="10" id="KW-0067">ATP-binding</keyword>
<dbReference type="NCBIfam" id="TIGR00604">
    <property type="entry name" value="rad3"/>
    <property type="match status" value="1"/>
</dbReference>
<evidence type="ECO:0000256" key="11">
    <source>
        <dbReference type="ARBA" id="ARBA00023004"/>
    </source>
</evidence>
<keyword evidence="12" id="KW-0411">Iron-sulfur</keyword>
<evidence type="ECO:0000259" key="19">
    <source>
        <dbReference type="PROSITE" id="PS51193"/>
    </source>
</evidence>
<dbReference type="GO" id="GO:0016818">
    <property type="term" value="F:hydrolase activity, acting on acid anhydrides, in phosphorus-containing anhydrides"/>
    <property type="evidence" value="ECO:0007669"/>
    <property type="project" value="InterPro"/>
</dbReference>
<keyword evidence="11" id="KW-0408">Iron</keyword>
<dbReference type="AlphaFoldDB" id="I3EG22"/>
<evidence type="ECO:0000256" key="12">
    <source>
        <dbReference type="ARBA" id="ARBA00023014"/>
    </source>
</evidence>
<dbReference type="CDD" id="cd18788">
    <property type="entry name" value="SF2_C_XPD"/>
    <property type="match status" value="1"/>
</dbReference>
<evidence type="ECO:0000256" key="17">
    <source>
        <dbReference type="ARBA" id="ARBA00044969"/>
    </source>
</evidence>
<feature type="domain" description="Helicase ATP-binding" evidence="19">
    <location>
        <begin position="7"/>
        <end position="291"/>
    </location>
</feature>
<dbReference type="GO" id="GO:0005524">
    <property type="term" value="F:ATP binding"/>
    <property type="evidence" value="ECO:0007669"/>
    <property type="project" value="UniProtKB-KW"/>
</dbReference>
<dbReference type="GO" id="GO:0006289">
    <property type="term" value="P:nucleotide-excision repair"/>
    <property type="evidence" value="ECO:0007669"/>
    <property type="project" value="InterPro"/>
</dbReference>
<dbReference type="GO" id="GO:0000112">
    <property type="term" value="C:nucleotide-excision repair factor 3 complex"/>
    <property type="evidence" value="ECO:0007669"/>
    <property type="project" value="UniProtKB-ARBA"/>
</dbReference>
<evidence type="ECO:0000256" key="15">
    <source>
        <dbReference type="ARBA" id="ARBA00023235"/>
    </source>
</evidence>
<name>I3EG22_NEMP3</name>
<keyword evidence="4" id="KW-0004">4Fe-4S</keyword>
<dbReference type="FunFam" id="3.40.50.300:FF:000135">
    <property type="entry name" value="DNA repair helicase RAD3, putative"/>
    <property type="match status" value="1"/>
</dbReference>
<dbReference type="OMA" id="WQTMGIL"/>
<dbReference type="InParanoid" id="I3EG22"/>
<dbReference type="InterPro" id="IPR014001">
    <property type="entry name" value="Helicase_ATP-bd"/>
</dbReference>
<dbReference type="Pfam" id="PF13307">
    <property type="entry name" value="Helicase_C_2"/>
    <property type="match status" value="1"/>
</dbReference>
<evidence type="ECO:0000256" key="6">
    <source>
        <dbReference type="ARBA" id="ARBA00022741"/>
    </source>
</evidence>
<comment type="similarity">
    <text evidence="3">Belongs to the helicase family. RAD3/XPD subfamily.</text>
</comment>
<keyword evidence="8" id="KW-0378">Hydrolase</keyword>
<keyword evidence="7" id="KW-0227">DNA damage</keyword>
<dbReference type="InterPro" id="IPR006554">
    <property type="entry name" value="Helicase-like_DEXD_c2"/>
</dbReference>
<keyword evidence="15" id="KW-0413">Isomerase</keyword>
<dbReference type="GO" id="GO:0043139">
    <property type="term" value="F:5'-3' DNA helicase activity"/>
    <property type="evidence" value="ECO:0007669"/>
    <property type="project" value="UniProtKB-EC"/>
</dbReference>